<organism evidence="1 2">
    <name type="scientific">Meganyctiphanes norvegica</name>
    <name type="common">Northern krill</name>
    <name type="synonym">Thysanopoda norvegica</name>
    <dbReference type="NCBI Taxonomy" id="48144"/>
    <lineage>
        <taxon>Eukaryota</taxon>
        <taxon>Metazoa</taxon>
        <taxon>Ecdysozoa</taxon>
        <taxon>Arthropoda</taxon>
        <taxon>Crustacea</taxon>
        <taxon>Multicrustacea</taxon>
        <taxon>Malacostraca</taxon>
        <taxon>Eumalacostraca</taxon>
        <taxon>Eucarida</taxon>
        <taxon>Euphausiacea</taxon>
        <taxon>Euphausiidae</taxon>
        <taxon>Meganyctiphanes</taxon>
    </lineage>
</organism>
<name>A0AAV2ST92_MEGNR</name>
<gene>
    <name evidence="1" type="ORF">MNOR_LOCUS40320</name>
</gene>
<dbReference type="EMBL" id="CAXKWB010120676">
    <property type="protein sequence ID" value="CAL4236774.1"/>
    <property type="molecule type" value="Genomic_DNA"/>
</dbReference>
<evidence type="ECO:0000313" key="1">
    <source>
        <dbReference type="EMBL" id="CAL4236774.1"/>
    </source>
</evidence>
<reference evidence="1 2" key="1">
    <citation type="submission" date="2024-05" db="EMBL/GenBank/DDBJ databases">
        <authorList>
            <person name="Wallberg A."/>
        </authorList>
    </citation>
    <scope>NUCLEOTIDE SEQUENCE [LARGE SCALE GENOMIC DNA]</scope>
</reference>
<evidence type="ECO:0000313" key="2">
    <source>
        <dbReference type="Proteomes" id="UP001497623"/>
    </source>
</evidence>
<dbReference type="PANTHER" id="PTHR28037">
    <property type="entry name" value="ALCOHOL O-ACETYLTRANSFERASE 1-RELATED"/>
    <property type="match status" value="1"/>
</dbReference>
<proteinExistence type="predicted"/>
<feature type="non-terminal residue" evidence="1">
    <location>
        <position position="1"/>
    </location>
</feature>
<accession>A0AAV2ST92</accession>
<evidence type="ECO:0008006" key="3">
    <source>
        <dbReference type="Google" id="ProtNLM"/>
    </source>
</evidence>
<protein>
    <recommendedName>
        <fullName evidence="3">Condensation domain-containing protein</fullName>
    </recommendedName>
</protein>
<keyword evidence="2" id="KW-1185">Reference proteome</keyword>
<dbReference type="InterPro" id="IPR052058">
    <property type="entry name" value="Alcohol_O-acetyltransferase"/>
</dbReference>
<dbReference type="Gene3D" id="3.30.559.30">
    <property type="entry name" value="Nonribosomal peptide synthetase, condensation domain"/>
    <property type="match status" value="1"/>
</dbReference>
<dbReference type="Proteomes" id="UP001497623">
    <property type="component" value="Unassembled WGS sequence"/>
</dbReference>
<sequence length="429" mass="49432">RYGIATLTINSKFPIVEDMWKDAVKHIHMQTLMFRLLMVDSGNEKWLCETNQMDPDVKVLDNQSMTEVLDKLFEDGIEQSPLKIRILSAKPDDSCLIPLVKKECPYQYYFMLLFNHGIFDGQSVAMVYFRLLELLGDMLTGKNYMGRMPFGTYTNGVELRDFKTNLKKQLENDPETLQNEKEILESTIKTPLLNEVFSIPESNLASSKYTHYVLEDNIHQSFLQKCKSHAVKISSGVVAAINTAIVEMVKDAGLQKDCYHLSVMQNVDMRRYTKSNPMTTMGFFGGKIHQSYHIDSNIRENFWDHSKEINSRTSELLKKNGPILQEAVRQLTLHSYDANVKRGPAQMEWDYTFNNVLDVTPHLSDPTQFLTVTDVLPINMTHNFIPFQIMFHTFRGIARLSLSYSTNCVTDDMAHELMERVLHVVRDMA</sequence>
<dbReference type="AlphaFoldDB" id="A0AAV2ST92"/>
<dbReference type="PANTHER" id="PTHR28037:SF1">
    <property type="entry name" value="ALCOHOL O-ACETYLTRANSFERASE 1-RELATED"/>
    <property type="match status" value="1"/>
</dbReference>
<comment type="caution">
    <text evidence="1">The sequence shown here is derived from an EMBL/GenBank/DDBJ whole genome shotgun (WGS) entry which is preliminary data.</text>
</comment>